<sequence length="120" mass="13835">MNTCCTQATFFLPSQYLFFFFFQLGVTQIFPPPPGNWQEIKAVYMVLPHGFQQWWRERETEKEKKNNNKKGENPRLCGSQSGWSSGTFSETKCGSAAPRPVSFFFSVFPKSIFNTVKIQS</sequence>
<evidence type="ECO:0000313" key="3">
    <source>
        <dbReference type="EMBL" id="JAO05884.1"/>
    </source>
</evidence>
<feature type="chain" id="PRO_5006635007" evidence="2">
    <location>
        <begin position="28"/>
        <end position="120"/>
    </location>
</feature>
<keyword evidence="2" id="KW-0732">Signal</keyword>
<dbReference type="AlphaFoldDB" id="A0A0S7ENA1"/>
<reference evidence="3" key="1">
    <citation type="submission" date="2014-12" db="EMBL/GenBank/DDBJ databases">
        <title>Parallel Evolution in Life History Adaptation Evident in the Tissue-Specific Poeciliopsis prolifica transcriptome.</title>
        <authorList>
            <person name="Jue N.K."/>
            <person name="Foley R.J."/>
            <person name="Obergfell C."/>
            <person name="Reznick D.N."/>
            <person name="O'Neill R.J."/>
            <person name="O'Neill M.J."/>
        </authorList>
    </citation>
    <scope>NUCLEOTIDE SEQUENCE</scope>
</reference>
<proteinExistence type="predicted"/>
<protein>
    <submittedName>
        <fullName evidence="3">PPUP8339</fullName>
    </submittedName>
</protein>
<feature type="non-terminal residue" evidence="3">
    <location>
        <position position="120"/>
    </location>
</feature>
<feature type="compositionally biased region" description="Basic and acidic residues" evidence="1">
    <location>
        <begin position="57"/>
        <end position="73"/>
    </location>
</feature>
<accession>A0A0S7ENA1</accession>
<dbReference type="EMBL" id="GBYX01475793">
    <property type="protein sequence ID" value="JAO05884.1"/>
    <property type="molecule type" value="Transcribed_RNA"/>
</dbReference>
<organism evidence="3">
    <name type="scientific">Poeciliopsis prolifica</name>
    <name type="common">blackstripe livebearer</name>
    <dbReference type="NCBI Taxonomy" id="188132"/>
    <lineage>
        <taxon>Eukaryota</taxon>
        <taxon>Metazoa</taxon>
        <taxon>Chordata</taxon>
        <taxon>Craniata</taxon>
        <taxon>Vertebrata</taxon>
        <taxon>Euteleostomi</taxon>
        <taxon>Actinopterygii</taxon>
        <taxon>Neopterygii</taxon>
        <taxon>Teleostei</taxon>
        <taxon>Neoteleostei</taxon>
        <taxon>Acanthomorphata</taxon>
        <taxon>Ovalentaria</taxon>
        <taxon>Atherinomorphae</taxon>
        <taxon>Cyprinodontiformes</taxon>
        <taxon>Poeciliidae</taxon>
        <taxon>Poeciliinae</taxon>
        <taxon>Poeciliopsis</taxon>
    </lineage>
</organism>
<evidence type="ECO:0000256" key="1">
    <source>
        <dbReference type="SAM" id="MobiDB-lite"/>
    </source>
</evidence>
<feature type="region of interest" description="Disordered" evidence="1">
    <location>
        <begin position="57"/>
        <end position="95"/>
    </location>
</feature>
<evidence type="ECO:0000256" key="2">
    <source>
        <dbReference type="SAM" id="SignalP"/>
    </source>
</evidence>
<feature type="signal peptide" evidence="2">
    <location>
        <begin position="1"/>
        <end position="27"/>
    </location>
</feature>
<name>A0A0S7ENA1_9TELE</name>
<feature type="compositionally biased region" description="Polar residues" evidence="1">
    <location>
        <begin position="78"/>
        <end position="92"/>
    </location>
</feature>
<gene>
    <name evidence="3" type="primary">PPUP8339</name>
</gene>